<organism evidence="7">
    <name type="scientific">freshwater metagenome</name>
    <dbReference type="NCBI Taxonomy" id="449393"/>
    <lineage>
        <taxon>unclassified sequences</taxon>
        <taxon>metagenomes</taxon>
        <taxon>ecological metagenomes</taxon>
    </lineage>
</organism>
<evidence type="ECO:0000256" key="6">
    <source>
        <dbReference type="SAM" id="Phobius"/>
    </source>
</evidence>
<feature type="transmembrane region" description="Helical" evidence="6">
    <location>
        <begin position="66"/>
        <end position="86"/>
    </location>
</feature>
<evidence type="ECO:0000256" key="3">
    <source>
        <dbReference type="ARBA" id="ARBA00022692"/>
    </source>
</evidence>
<evidence type="ECO:0000313" key="7">
    <source>
        <dbReference type="EMBL" id="CAB4532623.1"/>
    </source>
</evidence>
<dbReference type="GO" id="GO:0008961">
    <property type="term" value="F:phosphatidylglycerol-prolipoprotein diacylglyceryl transferase activity"/>
    <property type="evidence" value="ECO:0007669"/>
    <property type="project" value="InterPro"/>
</dbReference>
<dbReference type="NCBIfam" id="TIGR00544">
    <property type="entry name" value="lgt"/>
    <property type="match status" value="1"/>
</dbReference>
<feature type="transmembrane region" description="Helical" evidence="6">
    <location>
        <begin position="227"/>
        <end position="245"/>
    </location>
</feature>
<feature type="transmembrane region" description="Helical" evidence="6">
    <location>
        <begin position="106"/>
        <end position="129"/>
    </location>
</feature>
<evidence type="ECO:0000256" key="2">
    <source>
        <dbReference type="ARBA" id="ARBA00022679"/>
    </source>
</evidence>
<dbReference type="GO" id="GO:0042158">
    <property type="term" value="P:lipoprotein biosynthetic process"/>
    <property type="evidence" value="ECO:0007669"/>
    <property type="project" value="InterPro"/>
</dbReference>
<keyword evidence="5 6" id="KW-0472">Membrane</keyword>
<keyword evidence="4 6" id="KW-1133">Transmembrane helix</keyword>
<dbReference type="EMBL" id="CAEZSG010000020">
    <property type="protein sequence ID" value="CAB4532623.1"/>
    <property type="molecule type" value="Genomic_DNA"/>
</dbReference>
<dbReference type="PROSITE" id="PS01311">
    <property type="entry name" value="LGT"/>
    <property type="match status" value="1"/>
</dbReference>
<dbReference type="GO" id="GO:0005886">
    <property type="term" value="C:plasma membrane"/>
    <property type="evidence" value="ECO:0007669"/>
    <property type="project" value="InterPro"/>
</dbReference>
<evidence type="ECO:0000256" key="4">
    <source>
        <dbReference type="ARBA" id="ARBA00022989"/>
    </source>
</evidence>
<keyword evidence="3 6" id="KW-0812">Transmembrane</keyword>
<evidence type="ECO:0000256" key="5">
    <source>
        <dbReference type="ARBA" id="ARBA00023136"/>
    </source>
</evidence>
<evidence type="ECO:0000256" key="1">
    <source>
        <dbReference type="ARBA" id="ARBA00022475"/>
    </source>
</evidence>
<reference evidence="7" key="1">
    <citation type="submission" date="2020-05" db="EMBL/GenBank/DDBJ databases">
        <authorList>
            <person name="Chiriac C."/>
            <person name="Salcher M."/>
            <person name="Ghai R."/>
            <person name="Kavagutti S V."/>
        </authorList>
    </citation>
    <scope>NUCLEOTIDE SEQUENCE</scope>
</reference>
<dbReference type="PANTHER" id="PTHR30589">
    <property type="entry name" value="PROLIPOPROTEIN DIACYLGLYCERYL TRANSFERASE"/>
    <property type="match status" value="1"/>
</dbReference>
<keyword evidence="2" id="KW-0808">Transferase</keyword>
<dbReference type="InterPro" id="IPR001640">
    <property type="entry name" value="Lgt"/>
</dbReference>
<accession>A0A6J6B2S6</accession>
<feature type="transmembrane region" description="Helical" evidence="6">
    <location>
        <begin position="257"/>
        <end position="275"/>
    </location>
</feature>
<dbReference type="PANTHER" id="PTHR30589:SF0">
    <property type="entry name" value="PHOSPHATIDYLGLYCEROL--PROLIPOPROTEIN DIACYLGLYCERYL TRANSFERASE"/>
    <property type="match status" value="1"/>
</dbReference>
<name>A0A6J6B2S6_9ZZZZ</name>
<sequence>MILASIPSPPIEWRSFNVGEWLREMGATWATFNLTVHAYALCILLGIVIGLVVTNRRLVARGVESWLILDIALFAIPLGIIGGRAYHVITHPADYFAGQDIARVFYVWEGGLAIFGALILGAVGGWIGCRISGLRFTALLDAIAPGLIIAQAIGRFGNYFNQELFGGPTDLPWGLEIDLLNPAYPLGLPPGTLFHPTFLYEALWNLLGAAVIIWAGRRFTLQWGRNFAVYLVWYGIGRVGIETIRLDPSESFLGVRVNVWGAVAAVVLGVVIWFVQGRRHPGFEPSGYRPGHNSVAEKGLESGNTYTAEELAAEAESTVSRSRATSPSR</sequence>
<gene>
    <name evidence="7" type="ORF">UFOPK1413_00235</name>
</gene>
<dbReference type="Pfam" id="PF01790">
    <property type="entry name" value="LGT"/>
    <property type="match status" value="1"/>
</dbReference>
<feature type="transmembrane region" description="Helical" evidence="6">
    <location>
        <begin position="198"/>
        <end position="215"/>
    </location>
</feature>
<proteinExistence type="inferred from homology"/>
<protein>
    <submittedName>
        <fullName evidence="7">Unannotated protein</fullName>
    </submittedName>
</protein>
<dbReference type="HAMAP" id="MF_01147">
    <property type="entry name" value="Lgt"/>
    <property type="match status" value="1"/>
</dbReference>
<dbReference type="AlphaFoldDB" id="A0A6J6B2S6"/>
<feature type="transmembrane region" description="Helical" evidence="6">
    <location>
        <begin position="36"/>
        <end position="54"/>
    </location>
</feature>
<keyword evidence="1" id="KW-1003">Cell membrane</keyword>
<feature type="transmembrane region" description="Helical" evidence="6">
    <location>
        <begin position="136"/>
        <end position="154"/>
    </location>
</feature>